<evidence type="ECO:0000256" key="3">
    <source>
        <dbReference type="ARBA" id="ARBA00022741"/>
    </source>
</evidence>
<keyword evidence="3" id="KW-0547">Nucleotide-binding</keyword>
<name>A0ABP0U014_9BRYO</name>
<feature type="compositionally biased region" description="Polar residues" evidence="5">
    <location>
        <begin position="16"/>
        <end position="26"/>
    </location>
</feature>
<evidence type="ECO:0000256" key="2">
    <source>
        <dbReference type="ARBA" id="ARBA00022679"/>
    </source>
</evidence>
<gene>
    <name evidence="6" type="ORF">CSSPTR1EN2_LOCUS9805</name>
</gene>
<dbReference type="EMBL" id="OZ019909">
    <property type="protein sequence ID" value="CAK9209516.1"/>
    <property type="molecule type" value="Genomic_DNA"/>
</dbReference>
<keyword evidence="4" id="KW-0418">Kinase</keyword>
<dbReference type="PANTHER" id="PTHR31756:SF3">
    <property type="entry name" value="PYRUVATE, PHOSPHATE DIKINASE REGULATORY PROTEIN 1, CHLOROPLASTIC"/>
    <property type="match status" value="1"/>
</dbReference>
<evidence type="ECO:0000313" key="7">
    <source>
        <dbReference type="Proteomes" id="UP001497512"/>
    </source>
</evidence>
<dbReference type="HAMAP" id="MF_00921">
    <property type="entry name" value="PDRP"/>
    <property type="match status" value="1"/>
</dbReference>
<accession>A0ABP0U014</accession>
<evidence type="ECO:0000256" key="1">
    <source>
        <dbReference type="ARBA" id="ARBA00022527"/>
    </source>
</evidence>
<keyword evidence="2" id="KW-0808">Transferase</keyword>
<dbReference type="PANTHER" id="PTHR31756">
    <property type="entry name" value="PYRUVATE, PHOSPHATE DIKINASE REGULATORY PROTEIN 1, CHLOROPLASTIC"/>
    <property type="match status" value="1"/>
</dbReference>
<dbReference type="InterPro" id="IPR026565">
    <property type="entry name" value="PPDK_reg"/>
</dbReference>
<keyword evidence="1" id="KW-0723">Serine/threonine-protein kinase</keyword>
<dbReference type="NCBIfam" id="NF003742">
    <property type="entry name" value="PRK05339.1"/>
    <property type="match status" value="1"/>
</dbReference>
<sequence length="425" mass="46448">MSGLTSPTGSPDVLSPLQSDCGNNRSGGRRSSVGFKAGGNKTSPRCLITETKEAGVAAAGEEEIVSPSSKSPRVKGSAQLARWARARRSSRSGRTTATMNMQAEAETQKLSETAVDAYSGDEDGESDDEDGVPAAKCVYMVSDATGWTAEHAVHAALGQFEHCLVDQRCSVDTHLFSQINDVERLMEIIRQAAQEEGLLFYTLGDPQMADAAKEACQLLHVPYVDILGPITDALQSHLGVSPSGLPRGAGAPPRTLSKQYFKRIEAVEFTIRQDDGALPKNLVQADIVLVGVSRTSKTPLSTYMAQKGYKVANVPLVFGIEPPKELFEVDQDKVYALTINPTFLKSIRLARSRSLGMGASSRLSYSDMEHICKELEYSRKLFHQHPQWPVVEVTGKAIEETAAVILRIYHERCSKHHMPRISRRY</sequence>
<dbReference type="InterPro" id="IPR005177">
    <property type="entry name" value="Kinase-pyrophosphorylase"/>
</dbReference>
<reference evidence="6" key="1">
    <citation type="submission" date="2024-02" db="EMBL/GenBank/DDBJ databases">
        <authorList>
            <consortium name="ELIXIR-Norway"/>
            <consortium name="Elixir Norway"/>
        </authorList>
    </citation>
    <scope>NUCLEOTIDE SEQUENCE</scope>
</reference>
<feature type="region of interest" description="Disordered" evidence="5">
    <location>
        <begin position="1"/>
        <end position="106"/>
    </location>
</feature>
<dbReference type="Pfam" id="PF03618">
    <property type="entry name" value="Kinase-PPPase"/>
    <property type="match status" value="1"/>
</dbReference>
<evidence type="ECO:0000256" key="5">
    <source>
        <dbReference type="SAM" id="MobiDB-lite"/>
    </source>
</evidence>
<dbReference type="Proteomes" id="UP001497512">
    <property type="component" value="Chromosome 17"/>
</dbReference>
<proteinExistence type="inferred from homology"/>
<organism evidence="6 7">
    <name type="scientific">Sphagnum troendelagicum</name>
    <dbReference type="NCBI Taxonomy" id="128251"/>
    <lineage>
        <taxon>Eukaryota</taxon>
        <taxon>Viridiplantae</taxon>
        <taxon>Streptophyta</taxon>
        <taxon>Embryophyta</taxon>
        <taxon>Bryophyta</taxon>
        <taxon>Sphagnophytina</taxon>
        <taxon>Sphagnopsida</taxon>
        <taxon>Sphagnales</taxon>
        <taxon>Sphagnaceae</taxon>
        <taxon>Sphagnum</taxon>
    </lineage>
</organism>
<protein>
    <recommendedName>
        <fullName evidence="8">Pyruvate, phosphate dikinase regulatory protein</fullName>
    </recommendedName>
</protein>
<keyword evidence="7" id="KW-1185">Reference proteome</keyword>
<evidence type="ECO:0008006" key="8">
    <source>
        <dbReference type="Google" id="ProtNLM"/>
    </source>
</evidence>
<evidence type="ECO:0000313" key="6">
    <source>
        <dbReference type="EMBL" id="CAK9209516.1"/>
    </source>
</evidence>
<evidence type="ECO:0000256" key="4">
    <source>
        <dbReference type="ARBA" id="ARBA00022777"/>
    </source>
</evidence>